<gene>
    <name evidence="3" type="ORF">MEDL_21051</name>
</gene>
<keyword evidence="2" id="KW-0472">Membrane</keyword>
<dbReference type="EMBL" id="CAJPWZ010001060">
    <property type="protein sequence ID" value="CAG2206765.1"/>
    <property type="molecule type" value="Genomic_DNA"/>
</dbReference>
<dbReference type="Proteomes" id="UP000683360">
    <property type="component" value="Unassembled WGS sequence"/>
</dbReference>
<feature type="transmembrane region" description="Helical" evidence="2">
    <location>
        <begin position="50"/>
        <end position="78"/>
    </location>
</feature>
<dbReference type="PANTHER" id="PTHR23302">
    <property type="entry name" value="TRANSMEMBRANE CHANNEL-RELATED"/>
    <property type="match status" value="1"/>
</dbReference>
<dbReference type="GO" id="GO:0008381">
    <property type="term" value="F:mechanosensitive monoatomic ion channel activity"/>
    <property type="evidence" value="ECO:0007669"/>
    <property type="project" value="TreeGrafter"/>
</dbReference>
<dbReference type="OrthoDB" id="10610903at2759"/>
<accession>A0A8S3RJ18</accession>
<dbReference type="GO" id="GO:0005886">
    <property type="term" value="C:plasma membrane"/>
    <property type="evidence" value="ECO:0007669"/>
    <property type="project" value="InterPro"/>
</dbReference>
<evidence type="ECO:0000256" key="2">
    <source>
        <dbReference type="SAM" id="Phobius"/>
    </source>
</evidence>
<reference evidence="3" key="1">
    <citation type="submission" date="2021-03" db="EMBL/GenBank/DDBJ databases">
        <authorList>
            <person name="Bekaert M."/>
        </authorList>
    </citation>
    <scope>NUCLEOTIDE SEQUENCE</scope>
</reference>
<organism evidence="3 4">
    <name type="scientific">Mytilus edulis</name>
    <name type="common">Blue mussel</name>
    <dbReference type="NCBI Taxonomy" id="6550"/>
    <lineage>
        <taxon>Eukaryota</taxon>
        <taxon>Metazoa</taxon>
        <taxon>Spiralia</taxon>
        <taxon>Lophotrochozoa</taxon>
        <taxon>Mollusca</taxon>
        <taxon>Bivalvia</taxon>
        <taxon>Autobranchia</taxon>
        <taxon>Pteriomorphia</taxon>
        <taxon>Mytilida</taxon>
        <taxon>Mytiloidea</taxon>
        <taxon>Mytilidae</taxon>
        <taxon>Mytilinae</taxon>
        <taxon>Mytilus</taxon>
    </lineage>
</organism>
<comment type="caution">
    <text evidence="3">The sequence shown here is derived from an EMBL/GenBank/DDBJ whole genome shotgun (WGS) entry which is preliminary data.</text>
</comment>
<evidence type="ECO:0000313" key="4">
    <source>
        <dbReference type="Proteomes" id="UP000683360"/>
    </source>
</evidence>
<evidence type="ECO:0000313" key="3">
    <source>
        <dbReference type="EMBL" id="CAG2206765.1"/>
    </source>
</evidence>
<dbReference type="AlphaFoldDB" id="A0A8S3RJ18"/>
<feature type="compositionally biased region" description="Polar residues" evidence="1">
    <location>
        <begin position="161"/>
        <end position="173"/>
    </location>
</feature>
<evidence type="ECO:0000256" key="1">
    <source>
        <dbReference type="SAM" id="MobiDB-lite"/>
    </source>
</evidence>
<dbReference type="PANTHER" id="PTHR23302:SF43">
    <property type="entry name" value="TMC DOMAIN-CONTAINING PROTEIN"/>
    <property type="match status" value="1"/>
</dbReference>
<name>A0A8S3RJ18_MYTED</name>
<sequence>MPSFSISKSYKKNYVEGSSTTSFYNVTRVSCLQNCRPSSKAWRASRTHTIFLGFLFFFFLLTTVAVAVSIITVGTYYMRIVMVGHKEMVTLLRHQLTMEGKDKAYLLRKLQKVRSKKKEKLVQLGQGPGRILSGTAGLREPPEQGGKRIFTRKLAETASASMENLAANGNGTPRSRRHQKK</sequence>
<protein>
    <submittedName>
        <fullName evidence="3">TMC</fullName>
    </submittedName>
</protein>
<keyword evidence="2" id="KW-0812">Transmembrane</keyword>
<keyword evidence="4" id="KW-1185">Reference proteome</keyword>
<dbReference type="InterPro" id="IPR038900">
    <property type="entry name" value="TMC"/>
</dbReference>
<feature type="region of interest" description="Disordered" evidence="1">
    <location>
        <begin position="161"/>
        <end position="181"/>
    </location>
</feature>
<proteinExistence type="predicted"/>
<keyword evidence="2" id="KW-1133">Transmembrane helix</keyword>